<dbReference type="InterPro" id="IPR021858">
    <property type="entry name" value="Fun_TF"/>
</dbReference>
<dbReference type="EMBL" id="JAPDFR010000002">
    <property type="protein sequence ID" value="KAK0390070.1"/>
    <property type="molecule type" value="Genomic_DNA"/>
</dbReference>
<dbReference type="GO" id="GO:0000981">
    <property type="term" value="F:DNA-binding transcription factor activity, RNA polymerase II-specific"/>
    <property type="evidence" value="ECO:0007669"/>
    <property type="project" value="InterPro"/>
</dbReference>
<name>A0AA39GMF0_SARSR</name>
<comment type="subcellular location">
    <subcellularLocation>
        <location evidence="1">Nucleus</location>
    </subcellularLocation>
</comment>
<evidence type="ECO:0000256" key="2">
    <source>
        <dbReference type="ARBA" id="ARBA00023242"/>
    </source>
</evidence>
<dbReference type="SUPFAM" id="SSF57701">
    <property type="entry name" value="Zn2/Cys6 DNA-binding domain"/>
    <property type="match status" value="1"/>
</dbReference>
<evidence type="ECO:0000313" key="4">
    <source>
        <dbReference type="EMBL" id="KAK0390070.1"/>
    </source>
</evidence>
<evidence type="ECO:0000313" key="5">
    <source>
        <dbReference type="Proteomes" id="UP001175261"/>
    </source>
</evidence>
<feature type="compositionally biased region" description="Polar residues" evidence="3">
    <location>
        <begin position="150"/>
        <end position="172"/>
    </location>
</feature>
<accession>A0AA39GMF0</accession>
<comment type="caution">
    <text evidence="4">The sequence shown here is derived from an EMBL/GenBank/DDBJ whole genome shotgun (WGS) entry which is preliminary data.</text>
</comment>
<dbReference type="PANTHER" id="PTHR37534">
    <property type="entry name" value="TRANSCRIPTIONAL ACTIVATOR PROTEIN UGA3"/>
    <property type="match status" value="1"/>
</dbReference>
<feature type="region of interest" description="Disordered" evidence="3">
    <location>
        <begin position="143"/>
        <end position="185"/>
    </location>
</feature>
<dbReference type="Pfam" id="PF11951">
    <property type="entry name" value="Fungal_trans_2"/>
    <property type="match status" value="1"/>
</dbReference>
<reference evidence="4" key="1">
    <citation type="submission" date="2022-10" db="EMBL/GenBank/DDBJ databases">
        <title>Determination and structural analysis of whole genome sequence of Sarocladium strictum F4-1.</title>
        <authorList>
            <person name="Hu L."/>
            <person name="Jiang Y."/>
        </authorList>
    </citation>
    <scope>NUCLEOTIDE SEQUENCE</scope>
    <source>
        <strain evidence="4">F4-1</strain>
    </source>
</reference>
<protein>
    <recommendedName>
        <fullName evidence="6">Zn(2)-C6 fungal-type domain-containing protein</fullName>
    </recommendedName>
</protein>
<dbReference type="GO" id="GO:0008270">
    <property type="term" value="F:zinc ion binding"/>
    <property type="evidence" value="ECO:0007669"/>
    <property type="project" value="InterPro"/>
</dbReference>
<dbReference type="PANTHER" id="PTHR37534:SF46">
    <property type="entry name" value="ZN(II)2CYS6 TRANSCRIPTION FACTOR (EUROFUNG)"/>
    <property type="match status" value="1"/>
</dbReference>
<evidence type="ECO:0000256" key="1">
    <source>
        <dbReference type="ARBA" id="ARBA00004123"/>
    </source>
</evidence>
<keyword evidence="2" id="KW-0539">Nucleus</keyword>
<dbReference type="AlphaFoldDB" id="A0AA39GMF0"/>
<dbReference type="GO" id="GO:0005634">
    <property type="term" value="C:nucleus"/>
    <property type="evidence" value="ECO:0007669"/>
    <property type="project" value="UniProtKB-SubCell"/>
</dbReference>
<evidence type="ECO:0008006" key="6">
    <source>
        <dbReference type="Google" id="ProtNLM"/>
    </source>
</evidence>
<keyword evidence="5" id="KW-1185">Reference proteome</keyword>
<evidence type="ECO:0000256" key="3">
    <source>
        <dbReference type="SAM" id="MobiDB-lite"/>
    </source>
</evidence>
<dbReference type="Proteomes" id="UP001175261">
    <property type="component" value="Unassembled WGS sequence"/>
</dbReference>
<organism evidence="4 5">
    <name type="scientific">Sarocladium strictum</name>
    <name type="common">Black bundle disease fungus</name>
    <name type="synonym">Acremonium strictum</name>
    <dbReference type="NCBI Taxonomy" id="5046"/>
    <lineage>
        <taxon>Eukaryota</taxon>
        <taxon>Fungi</taxon>
        <taxon>Dikarya</taxon>
        <taxon>Ascomycota</taxon>
        <taxon>Pezizomycotina</taxon>
        <taxon>Sordariomycetes</taxon>
        <taxon>Hypocreomycetidae</taxon>
        <taxon>Hypocreales</taxon>
        <taxon>Sarocladiaceae</taxon>
        <taxon>Sarocladium</taxon>
    </lineage>
</organism>
<proteinExistence type="predicted"/>
<sequence length="669" mass="74607">MAAIETWSPSASHFSVSRDVERQDNIPYDCITCATSGQKCDRRQPTCDVCSSQSRQCEGFALDLVWKDAMTPKNKKNTITCAAKKAPDNICNASQTHKKQRTKELKFVTAQVGSKKRKKSKASYAKGSDAGLFSKFTLGTEPRTAADESSAMSPTAAGGSTASESMKSSQGSPRDAEESEQWDQSSWAMTSTTLPLYGGFVFPPDQLPAGFFQDSQQGLLEPSAADCLPQLSEGLSPASTSSAYSGFDVAGYGDPVDVEDDILEILREVPTGVTYQSLAHKYQDILESYNTKYCVVPLSTDCPSNPFRVSSIAIEKYPFLLHGVLAISSRHLAKKEKSIILEDQAQNHWSTSLQLLSTASYSSSDFLPLLDTVLVLANFESMQSAYNMVNLHLDGARKMIQEAGLTEWSHYSPRLRAQIAMLVWWDVTVSLVARRKPRLPKAYMDILVNYDVNESDGWSSFTLNGCPLPFIAAMSRLSSLAAIYEQTKQMEHTMFDHSAVDAIVKQVEDFTESNEPVHAGSPGDANTLRNRYHCVEAWRHAILLYAQRVFKPAPDADALHKIDHLSRVILDSARCIPRTETLQKQVLLPVFLAASEVGNEWNRDFARKYCRHWNRVSNFDQFETVGRLLEEIWMDWKEEERDVYWWGVKVPAVGMREGEVPMASMLQLG</sequence>
<gene>
    <name evidence="4" type="ORF">NLU13_3643</name>
</gene>
<dbReference type="InterPro" id="IPR036864">
    <property type="entry name" value="Zn2-C6_fun-type_DNA-bd_sf"/>
</dbReference>
<dbReference type="CDD" id="cd12148">
    <property type="entry name" value="fungal_TF_MHR"/>
    <property type="match status" value="1"/>
</dbReference>